<sequence length="220" mass="24800">MTTNNKLKASIHGYRQSDVVFRGKLGSLRKSFKQKVDFIFAQAPHIVPPLEQLDNDEENTADAKGWWFNTEDHSFIATEPSDLSVGFQDSLTSIENIFEKEGPFDGVLGFSQGASFVSILCAIQQKKMSSIKFDFAILISGFKSLCQPHQIYYNEKINLPSLHVYGETDKIIPPAMAKDLAESFDDSQVVVHEGGHFVAGKKHIYNEFITKMYDNKQQIN</sequence>
<dbReference type="Gene3D" id="3.40.50.1820">
    <property type="entry name" value="alpha/beta hydrolase"/>
    <property type="match status" value="1"/>
</dbReference>
<accession>A0A834XY65</accession>
<reference evidence="4 5" key="1">
    <citation type="submission" date="2020-08" db="EMBL/GenBank/DDBJ databases">
        <title>Aphidius gifuensis genome sequencing and assembly.</title>
        <authorList>
            <person name="Du Z."/>
        </authorList>
    </citation>
    <scope>NUCLEOTIDE SEQUENCE [LARGE SCALE GENOMIC DNA]</scope>
    <source>
        <strain evidence="4">YNYX2018</strain>
        <tissue evidence="4">Adults</tissue>
    </source>
</reference>
<protein>
    <recommendedName>
        <fullName evidence="3">Serine hydrolase domain-containing protein</fullName>
    </recommendedName>
</protein>
<evidence type="ECO:0000313" key="4">
    <source>
        <dbReference type="EMBL" id="KAF7994463.1"/>
    </source>
</evidence>
<dbReference type="PANTHER" id="PTHR48070:SF6">
    <property type="entry name" value="ESTERASE OVCA2"/>
    <property type="match status" value="1"/>
</dbReference>
<name>A0A834XY65_APHGI</name>
<comment type="similarity">
    <text evidence="1">Belongs to the LovG family.</text>
</comment>
<dbReference type="InterPro" id="IPR050593">
    <property type="entry name" value="LovG"/>
</dbReference>
<dbReference type="GO" id="GO:0016787">
    <property type="term" value="F:hydrolase activity"/>
    <property type="evidence" value="ECO:0007669"/>
    <property type="project" value="UniProtKB-KW"/>
</dbReference>
<dbReference type="GO" id="GO:0032526">
    <property type="term" value="P:response to retinoic acid"/>
    <property type="evidence" value="ECO:0007669"/>
    <property type="project" value="TreeGrafter"/>
</dbReference>
<dbReference type="Pfam" id="PF03959">
    <property type="entry name" value="FSH1"/>
    <property type="match status" value="1"/>
</dbReference>
<comment type="caution">
    <text evidence="4">The sequence shown here is derived from an EMBL/GenBank/DDBJ whole genome shotgun (WGS) entry which is preliminary data.</text>
</comment>
<evidence type="ECO:0000256" key="1">
    <source>
        <dbReference type="ARBA" id="ARBA00005863"/>
    </source>
</evidence>
<dbReference type="SUPFAM" id="SSF53474">
    <property type="entry name" value="alpha/beta-Hydrolases"/>
    <property type="match status" value="1"/>
</dbReference>
<dbReference type="EMBL" id="JACMRX010000002">
    <property type="protein sequence ID" value="KAF7994463.1"/>
    <property type="molecule type" value="Genomic_DNA"/>
</dbReference>
<dbReference type="Proteomes" id="UP000639338">
    <property type="component" value="Unassembled WGS sequence"/>
</dbReference>
<evidence type="ECO:0000259" key="3">
    <source>
        <dbReference type="Pfam" id="PF03959"/>
    </source>
</evidence>
<feature type="domain" description="Serine hydrolase" evidence="3">
    <location>
        <begin position="10"/>
        <end position="203"/>
    </location>
</feature>
<dbReference type="InterPro" id="IPR029058">
    <property type="entry name" value="AB_hydrolase_fold"/>
</dbReference>
<keyword evidence="5" id="KW-1185">Reference proteome</keyword>
<organism evidence="4 5">
    <name type="scientific">Aphidius gifuensis</name>
    <name type="common">Parasitoid wasp</name>
    <dbReference type="NCBI Taxonomy" id="684658"/>
    <lineage>
        <taxon>Eukaryota</taxon>
        <taxon>Metazoa</taxon>
        <taxon>Ecdysozoa</taxon>
        <taxon>Arthropoda</taxon>
        <taxon>Hexapoda</taxon>
        <taxon>Insecta</taxon>
        <taxon>Pterygota</taxon>
        <taxon>Neoptera</taxon>
        <taxon>Endopterygota</taxon>
        <taxon>Hymenoptera</taxon>
        <taxon>Apocrita</taxon>
        <taxon>Ichneumonoidea</taxon>
        <taxon>Braconidae</taxon>
        <taxon>Aphidiinae</taxon>
        <taxon>Aphidius</taxon>
    </lineage>
</organism>
<dbReference type="InterPro" id="IPR005645">
    <property type="entry name" value="FSH-like_dom"/>
</dbReference>
<gene>
    <name evidence="4" type="ORF">HCN44_003935</name>
</gene>
<keyword evidence="2" id="KW-0378">Hydrolase</keyword>
<dbReference type="AlphaFoldDB" id="A0A834XY65"/>
<dbReference type="FunFam" id="3.40.50.1820:FF:000073">
    <property type="entry name" value="esterase OVCA2 isoform X6"/>
    <property type="match status" value="1"/>
</dbReference>
<dbReference type="PANTHER" id="PTHR48070">
    <property type="entry name" value="ESTERASE OVCA2"/>
    <property type="match status" value="1"/>
</dbReference>
<dbReference type="OrthoDB" id="414698at2759"/>
<evidence type="ECO:0000256" key="2">
    <source>
        <dbReference type="ARBA" id="ARBA00022801"/>
    </source>
</evidence>
<proteinExistence type="inferred from homology"/>
<dbReference type="GO" id="GO:0005737">
    <property type="term" value="C:cytoplasm"/>
    <property type="evidence" value="ECO:0007669"/>
    <property type="project" value="TreeGrafter"/>
</dbReference>
<dbReference type="GO" id="GO:0005634">
    <property type="term" value="C:nucleus"/>
    <property type="evidence" value="ECO:0007669"/>
    <property type="project" value="TreeGrafter"/>
</dbReference>
<evidence type="ECO:0000313" key="5">
    <source>
        <dbReference type="Proteomes" id="UP000639338"/>
    </source>
</evidence>